<feature type="transmembrane region" description="Helical" evidence="7">
    <location>
        <begin position="21"/>
        <end position="46"/>
    </location>
</feature>
<evidence type="ECO:0000256" key="2">
    <source>
        <dbReference type="ARBA" id="ARBA00022448"/>
    </source>
</evidence>
<keyword evidence="4 7" id="KW-0812">Transmembrane</keyword>
<feature type="transmembrane region" description="Helical" evidence="7">
    <location>
        <begin position="273"/>
        <end position="297"/>
    </location>
</feature>
<evidence type="ECO:0000256" key="1">
    <source>
        <dbReference type="ARBA" id="ARBA00004651"/>
    </source>
</evidence>
<keyword evidence="6 7" id="KW-0472">Membrane</keyword>
<feature type="transmembrane region" description="Helical" evidence="7">
    <location>
        <begin position="113"/>
        <end position="131"/>
    </location>
</feature>
<evidence type="ECO:0000256" key="3">
    <source>
        <dbReference type="ARBA" id="ARBA00022475"/>
    </source>
</evidence>
<name>A0ABV5AMT5_9BACL</name>
<dbReference type="Gene3D" id="1.10.3720.10">
    <property type="entry name" value="MetI-like"/>
    <property type="match status" value="1"/>
</dbReference>
<evidence type="ECO:0000313" key="10">
    <source>
        <dbReference type="Proteomes" id="UP001579974"/>
    </source>
</evidence>
<organism evidence="9 10">
    <name type="scientific">Alicyclobacillus fastidiosus</name>
    <dbReference type="NCBI Taxonomy" id="392011"/>
    <lineage>
        <taxon>Bacteria</taxon>
        <taxon>Bacillati</taxon>
        <taxon>Bacillota</taxon>
        <taxon>Bacilli</taxon>
        <taxon>Bacillales</taxon>
        <taxon>Alicyclobacillaceae</taxon>
        <taxon>Alicyclobacillus</taxon>
    </lineage>
</organism>
<protein>
    <submittedName>
        <fullName evidence="9">Sugar ABC transporter permease</fullName>
    </submittedName>
</protein>
<keyword evidence="10" id="KW-1185">Reference proteome</keyword>
<keyword evidence="3" id="KW-1003">Cell membrane</keyword>
<comment type="subcellular location">
    <subcellularLocation>
        <location evidence="1 7">Cell membrane</location>
        <topology evidence="1 7">Multi-pass membrane protein</topology>
    </subcellularLocation>
</comment>
<dbReference type="Pfam" id="PF00528">
    <property type="entry name" value="BPD_transp_1"/>
    <property type="match status" value="1"/>
</dbReference>
<evidence type="ECO:0000256" key="6">
    <source>
        <dbReference type="ARBA" id="ARBA00023136"/>
    </source>
</evidence>
<dbReference type="InterPro" id="IPR035906">
    <property type="entry name" value="MetI-like_sf"/>
</dbReference>
<dbReference type="PROSITE" id="PS50928">
    <property type="entry name" value="ABC_TM1"/>
    <property type="match status" value="1"/>
</dbReference>
<evidence type="ECO:0000313" key="9">
    <source>
        <dbReference type="EMBL" id="MFB5192902.1"/>
    </source>
</evidence>
<dbReference type="EMBL" id="JBDXSU010000031">
    <property type="protein sequence ID" value="MFB5192902.1"/>
    <property type="molecule type" value="Genomic_DNA"/>
</dbReference>
<reference evidence="9 10" key="1">
    <citation type="journal article" date="2024" name="Int. J. Mol. Sci.">
        <title>Exploration of Alicyclobacillus spp. Genome in Search of Antibiotic Resistance.</title>
        <authorList>
            <person name="Bucka-Kolendo J."/>
            <person name="Kiousi D.E."/>
            <person name="Dekowska A."/>
            <person name="Mikolajczuk-Szczyrba A."/>
            <person name="Karadedos D.M."/>
            <person name="Michael P."/>
            <person name="Galanis A."/>
            <person name="Sokolowska B."/>
        </authorList>
    </citation>
    <scope>NUCLEOTIDE SEQUENCE [LARGE SCALE GENOMIC DNA]</scope>
    <source>
        <strain evidence="9 10">KKP 3000</strain>
    </source>
</reference>
<comment type="similarity">
    <text evidence="7">Belongs to the binding-protein-dependent transport system permease family.</text>
</comment>
<feature type="transmembrane region" description="Helical" evidence="7">
    <location>
        <begin position="215"/>
        <end position="237"/>
    </location>
</feature>
<keyword evidence="2 7" id="KW-0813">Transport</keyword>
<feature type="transmembrane region" description="Helical" evidence="7">
    <location>
        <begin position="86"/>
        <end position="107"/>
    </location>
</feature>
<dbReference type="InterPro" id="IPR000515">
    <property type="entry name" value="MetI-like"/>
</dbReference>
<keyword evidence="5 7" id="KW-1133">Transmembrane helix</keyword>
<feature type="transmembrane region" description="Helical" evidence="7">
    <location>
        <begin position="170"/>
        <end position="194"/>
    </location>
</feature>
<accession>A0ABV5AMT5</accession>
<evidence type="ECO:0000259" key="8">
    <source>
        <dbReference type="PROSITE" id="PS50928"/>
    </source>
</evidence>
<feature type="domain" description="ABC transmembrane type-1" evidence="8">
    <location>
        <begin position="82"/>
        <end position="296"/>
    </location>
</feature>
<dbReference type="RefSeq" id="WP_275476851.1">
    <property type="nucleotide sequence ID" value="NZ_CP162940.1"/>
</dbReference>
<gene>
    <name evidence="9" type="ORF">KKP3000_002496</name>
</gene>
<dbReference type="PANTHER" id="PTHR43005">
    <property type="entry name" value="BLR7065 PROTEIN"/>
    <property type="match status" value="1"/>
</dbReference>
<evidence type="ECO:0000256" key="5">
    <source>
        <dbReference type="ARBA" id="ARBA00022989"/>
    </source>
</evidence>
<dbReference type="SUPFAM" id="SSF161098">
    <property type="entry name" value="MetI-like"/>
    <property type="match status" value="1"/>
</dbReference>
<dbReference type="Proteomes" id="UP001579974">
    <property type="component" value="Unassembled WGS sequence"/>
</dbReference>
<comment type="caution">
    <text evidence="9">The sequence shown here is derived from an EMBL/GenBank/DDBJ whole genome shotgun (WGS) entry which is preliminary data.</text>
</comment>
<evidence type="ECO:0000256" key="4">
    <source>
        <dbReference type="ARBA" id="ARBA00022692"/>
    </source>
</evidence>
<dbReference type="PANTHER" id="PTHR43005:SF1">
    <property type="entry name" value="SPERMIDINE_PUTRESCINE TRANSPORT SYSTEM PERMEASE PROTEIN"/>
    <property type="match status" value="1"/>
</dbReference>
<evidence type="ECO:0000256" key="7">
    <source>
        <dbReference type="RuleBase" id="RU363032"/>
    </source>
</evidence>
<sequence>MAAQVEKKRRRNVLLTRQRQAGIGMLLPGLIIICGITIFPIIYSIWMSLNNVSLTQNGYAMSFTGLSNFNAVIHASSFWHSTWFTFYYSVATVAAELIFGLLIALAINNVQKLKNLSIVVMLIPWSLITVISAQMWDYIYDGVYGVLNYIVVSLHLVSHPVTWLGTPVSAVSAMMIADIWKTTPFVVIIILAGLQMIPNEFYEAARMDGANSWQVFWHIIFPQLRGSIALAGLFRILQAFGVFDLPFVLTNGGPGTATQSLAMLGEKVLFQDLHFGTGSAVAVATVLIVLIISLVFLSAFRSLVTEGEAQ</sequence>
<proteinExistence type="inferred from homology"/>
<dbReference type="CDD" id="cd06261">
    <property type="entry name" value="TM_PBP2"/>
    <property type="match status" value="1"/>
</dbReference>